<evidence type="ECO:0000256" key="4">
    <source>
        <dbReference type="ARBA" id="ARBA00022741"/>
    </source>
</evidence>
<dbReference type="HAMAP" id="MF_00376">
    <property type="entry name" value="Dephospho_CoA_kinase"/>
    <property type="match status" value="1"/>
</dbReference>
<comment type="similarity">
    <text evidence="1 8">Belongs to the CoaE family.</text>
</comment>
<dbReference type="GO" id="GO:0015937">
    <property type="term" value="P:coenzyme A biosynthetic process"/>
    <property type="evidence" value="ECO:0007669"/>
    <property type="project" value="UniProtKB-UniRule"/>
</dbReference>
<evidence type="ECO:0000313" key="11">
    <source>
        <dbReference type="Proteomes" id="UP000062160"/>
    </source>
</evidence>
<dbReference type="PROSITE" id="PS51219">
    <property type="entry name" value="DPCK"/>
    <property type="match status" value="1"/>
</dbReference>
<reference evidence="10" key="1">
    <citation type="journal article" date="2016" name="Genome Announc.">
        <title>Draft Genome Sequence of the Syntrophic Lactate-Degrading Bacterium Tepidanaerobacter syntrophicus JLT.</title>
        <authorList>
            <person name="Matsuura N."/>
            <person name="Ohashi A."/>
            <person name="Tourlousse D.M."/>
            <person name="Sekiguchi Y."/>
        </authorList>
    </citation>
    <scope>NUCLEOTIDE SEQUENCE [LARGE SCALE GENOMIC DNA]</scope>
    <source>
        <strain evidence="10">JL</strain>
    </source>
</reference>
<dbReference type="Gene3D" id="3.40.50.300">
    <property type="entry name" value="P-loop containing nucleotide triphosphate hydrolases"/>
    <property type="match status" value="1"/>
</dbReference>
<dbReference type="GO" id="GO:0005737">
    <property type="term" value="C:cytoplasm"/>
    <property type="evidence" value="ECO:0007669"/>
    <property type="project" value="UniProtKB-SubCell"/>
</dbReference>
<dbReference type="GO" id="GO:0005524">
    <property type="term" value="F:ATP binding"/>
    <property type="evidence" value="ECO:0007669"/>
    <property type="project" value="UniProtKB-UniRule"/>
</dbReference>
<dbReference type="RefSeq" id="WP_059033589.1">
    <property type="nucleotide sequence ID" value="NZ_DF977003.1"/>
</dbReference>
<evidence type="ECO:0000256" key="9">
    <source>
        <dbReference type="NCBIfam" id="TIGR00152"/>
    </source>
</evidence>
<dbReference type="EMBL" id="DF977003">
    <property type="protein sequence ID" value="GAQ25931.1"/>
    <property type="molecule type" value="Genomic_DNA"/>
</dbReference>
<evidence type="ECO:0000256" key="5">
    <source>
        <dbReference type="ARBA" id="ARBA00022777"/>
    </source>
</evidence>
<dbReference type="PANTHER" id="PTHR10695">
    <property type="entry name" value="DEPHOSPHO-COA KINASE-RELATED"/>
    <property type="match status" value="1"/>
</dbReference>
<evidence type="ECO:0000313" key="10">
    <source>
        <dbReference type="EMBL" id="GAQ25931.1"/>
    </source>
</evidence>
<dbReference type="EC" id="2.7.1.24" evidence="8 9"/>
<keyword evidence="2 8" id="KW-0963">Cytoplasm</keyword>
<dbReference type="OrthoDB" id="9812943at2"/>
<feature type="binding site" evidence="8">
    <location>
        <begin position="11"/>
        <end position="16"/>
    </location>
    <ligand>
        <name>ATP</name>
        <dbReference type="ChEBI" id="CHEBI:30616"/>
    </ligand>
</feature>
<evidence type="ECO:0000256" key="1">
    <source>
        <dbReference type="ARBA" id="ARBA00009018"/>
    </source>
</evidence>
<proteinExistence type="inferred from homology"/>
<keyword evidence="11" id="KW-1185">Reference proteome</keyword>
<comment type="catalytic activity">
    <reaction evidence="8">
        <text>3'-dephospho-CoA + ATP = ADP + CoA + H(+)</text>
        <dbReference type="Rhea" id="RHEA:18245"/>
        <dbReference type="ChEBI" id="CHEBI:15378"/>
        <dbReference type="ChEBI" id="CHEBI:30616"/>
        <dbReference type="ChEBI" id="CHEBI:57287"/>
        <dbReference type="ChEBI" id="CHEBI:57328"/>
        <dbReference type="ChEBI" id="CHEBI:456216"/>
        <dbReference type="EC" id="2.7.1.24"/>
    </reaction>
</comment>
<name>A0A0U9HIF7_9FIRM</name>
<evidence type="ECO:0000256" key="3">
    <source>
        <dbReference type="ARBA" id="ARBA00022679"/>
    </source>
</evidence>
<dbReference type="AlphaFoldDB" id="A0A0U9HIF7"/>
<accession>A0A0U9HIF7</accession>
<keyword evidence="7 8" id="KW-0173">Coenzyme A biosynthesis</keyword>
<dbReference type="CDD" id="cd02022">
    <property type="entry name" value="DPCK"/>
    <property type="match status" value="1"/>
</dbReference>
<evidence type="ECO:0000256" key="7">
    <source>
        <dbReference type="ARBA" id="ARBA00022993"/>
    </source>
</evidence>
<dbReference type="UniPathway" id="UPA00241">
    <property type="reaction ID" value="UER00356"/>
</dbReference>
<keyword evidence="4 8" id="KW-0547">Nucleotide-binding</keyword>
<dbReference type="STRING" id="224999.GCA_001485475_01968"/>
<comment type="subcellular location">
    <subcellularLocation>
        <location evidence="8">Cytoplasm</location>
    </subcellularLocation>
</comment>
<evidence type="ECO:0000256" key="8">
    <source>
        <dbReference type="HAMAP-Rule" id="MF_00376"/>
    </source>
</evidence>
<comment type="function">
    <text evidence="8">Catalyzes the phosphorylation of the 3'-hydroxyl group of dephosphocoenzyme A to form coenzyme A.</text>
</comment>
<dbReference type="NCBIfam" id="TIGR00152">
    <property type="entry name" value="dephospho-CoA kinase"/>
    <property type="match status" value="1"/>
</dbReference>
<keyword evidence="3 8" id="KW-0808">Transferase</keyword>
<sequence length="198" mass="22317">MTVIGLTGGIASGKSTVTALLKEKGAVIIDADKIAREIMSKGEPAWFEVLNYFGDEILNDDRSDIDRKKLAHIVFSDKAKLEVLNNITHPKIIEEIKRQVEEYKKAGKKIIVIDAALLIETGLDKIADEVWVVAANEDIQLQRLMAREKDITKDEALKRIKSQMPLAEKLKFADRVIDNNSSIEETKKQVDKMWTKIS</sequence>
<dbReference type="FunFam" id="3.40.50.300:FF:000991">
    <property type="entry name" value="Dephospho-CoA kinase"/>
    <property type="match status" value="1"/>
</dbReference>
<organism evidence="10">
    <name type="scientific">Tepidanaerobacter syntrophicus</name>
    <dbReference type="NCBI Taxonomy" id="224999"/>
    <lineage>
        <taxon>Bacteria</taxon>
        <taxon>Bacillati</taxon>
        <taxon>Bacillota</taxon>
        <taxon>Clostridia</taxon>
        <taxon>Thermosediminibacterales</taxon>
        <taxon>Tepidanaerobacteraceae</taxon>
        <taxon>Tepidanaerobacter</taxon>
    </lineage>
</organism>
<keyword evidence="6 8" id="KW-0067">ATP-binding</keyword>
<dbReference type="Pfam" id="PF01121">
    <property type="entry name" value="CoaE"/>
    <property type="match status" value="1"/>
</dbReference>
<dbReference type="Proteomes" id="UP000062160">
    <property type="component" value="Unassembled WGS sequence"/>
</dbReference>
<gene>
    <name evidence="8" type="primary">coaE</name>
    <name evidence="10" type="ORF">TSYNT_9182</name>
</gene>
<dbReference type="GO" id="GO:0004140">
    <property type="term" value="F:dephospho-CoA kinase activity"/>
    <property type="evidence" value="ECO:0007669"/>
    <property type="project" value="UniProtKB-UniRule"/>
</dbReference>
<comment type="pathway">
    <text evidence="8">Cofactor biosynthesis; coenzyme A biosynthesis; CoA from (R)-pantothenate: step 5/5.</text>
</comment>
<dbReference type="InterPro" id="IPR027417">
    <property type="entry name" value="P-loop_NTPase"/>
</dbReference>
<dbReference type="PANTHER" id="PTHR10695:SF46">
    <property type="entry name" value="BIFUNCTIONAL COENZYME A SYNTHASE-RELATED"/>
    <property type="match status" value="1"/>
</dbReference>
<dbReference type="SUPFAM" id="SSF52540">
    <property type="entry name" value="P-loop containing nucleoside triphosphate hydrolases"/>
    <property type="match status" value="1"/>
</dbReference>
<keyword evidence="5 8" id="KW-0418">Kinase</keyword>
<dbReference type="InterPro" id="IPR001977">
    <property type="entry name" value="Depp_CoAkinase"/>
</dbReference>
<evidence type="ECO:0000256" key="6">
    <source>
        <dbReference type="ARBA" id="ARBA00022840"/>
    </source>
</evidence>
<evidence type="ECO:0000256" key="2">
    <source>
        <dbReference type="ARBA" id="ARBA00022490"/>
    </source>
</evidence>
<protein>
    <recommendedName>
        <fullName evidence="8 9">Dephospho-CoA kinase</fullName>
        <ecNumber evidence="8 9">2.7.1.24</ecNumber>
    </recommendedName>
    <alternativeName>
        <fullName evidence="8">Dephosphocoenzyme A kinase</fullName>
    </alternativeName>
</protein>